<name>N6WDD3_9ACTO</name>
<keyword evidence="13" id="KW-0534">Nitrate assimilation</keyword>
<proteinExistence type="inferred from homology"/>
<comment type="similarity">
    <text evidence="17">In the C-terminal section; belongs to the nitrate reductase gamma subunit family.</text>
</comment>
<keyword evidence="7 21" id="KW-0812">Transmembrane</keyword>
<dbReference type="PANTHER" id="PTHR30598:SF3">
    <property type="entry name" value="RESPIRATORY NITRATE REDUCTASE 1 GAMMA CHAIN"/>
    <property type="match status" value="1"/>
</dbReference>
<dbReference type="PANTHER" id="PTHR30598">
    <property type="entry name" value="NITRATE REDUCTASE PRIVATE CHAPERONE, REDOX ENZYME MATURATION PROTEIN REMP FAMILY"/>
    <property type="match status" value="1"/>
</dbReference>
<dbReference type="InterPro" id="IPR003816">
    <property type="entry name" value="Nitrate_red_gam"/>
</dbReference>
<evidence type="ECO:0000256" key="8">
    <source>
        <dbReference type="ARBA" id="ARBA00022723"/>
    </source>
</evidence>
<keyword evidence="10 21" id="KW-1133">Transmembrane helix</keyword>
<keyword evidence="11 23" id="KW-0560">Oxidoreductase</keyword>
<feature type="transmembrane region" description="Helical" evidence="21">
    <location>
        <begin position="20"/>
        <end position="45"/>
    </location>
</feature>
<evidence type="ECO:0000256" key="17">
    <source>
        <dbReference type="ARBA" id="ARBA00061196"/>
    </source>
</evidence>
<evidence type="ECO:0000259" key="22">
    <source>
        <dbReference type="Pfam" id="PF02665"/>
    </source>
</evidence>
<feature type="transmembrane region" description="Helical" evidence="21">
    <location>
        <begin position="150"/>
        <end position="170"/>
    </location>
</feature>
<dbReference type="SUPFAM" id="SSF103501">
    <property type="entry name" value="Respiratory nitrate reductase 1 gamma chain"/>
    <property type="match status" value="1"/>
</dbReference>
<keyword evidence="8" id="KW-0479">Metal-binding</keyword>
<comment type="subcellular location">
    <subcellularLocation>
        <location evidence="3">Cell membrane</location>
        <topology evidence="3">Multi-pass membrane protein</topology>
    </subcellularLocation>
</comment>
<feature type="transmembrane region" description="Helical" evidence="21">
    <location>
        <begin position="106"/>
        <end position="130"/>
    </location>
</feature>
<evidence type="ECO:0000256" key="3">
    <source>
        <dbReference type="ARBA" id="ARBA00004651"/>
    </source>
</evidence>
<keyword evidence="5" id="KW-1003">Cell membrane</keyword>
<evidence type="ECO:0000256" key="11">
    <source>
        <dbReference type="ARBA" id="ARBA00023002"/>
    </source>
</evidence>
<comment type="cofactor">
    <cofactor evidence="1">
        <name>Mo-bis(molybdopterin guanine dinucleotide)</name>
        <dbReference type="ChEBI" id="CHEBI:60539"/>
    </cofactor>
</comment>
<evidence type="ECO:0000256" key="20">
    <source>
        <dbReference type="PIRSR" id="PIRSR603816-1"/>
    </source>
</evidence>
<evidence type="ECO:0000256" key="13">
    <source>
        <dbReference type="ARBA" id="ARBA00023063"/>
    </source>
</evidence>
<comment type="caution">
    <text evidence="23">The sequence shown here is derived from an EMBL/GenBank/DDBJ whole genome shotgun (WGS) entry which is preliminary data.</text>
</comment>
<feature type="transmembrane region" description="Helical" evidence="21">
    <location>
        <begin position="66"/>
        <end position="86"/>
    </location>
</feature>
<evidence type="ECO:0000256" key="2">
    <source>
        <dbReference type="ARBA" id="ARBA00001970"/>
    </source>
</evidence>
<dbReference type="GO" id="GO:0009325">
    <property type="term" value="C:nitrate reductase complex"/>
    <property type="evidence" value="ECO:0007669"/>
    <property type="project" value="InterPro"/>
</dbReference>
<dbReference type="GO" id="GO:0020037">
    <property type="term" value="F:heme binding"/>
    <property type="evidence" value="ECO:0007669"/>
    <property type="project" value="TreeGrafter"/>
</dbReference>
<comment type="similarity">
    <text evidence="18">In the N-terminal section; belongs to the nitrate reductase alpha subunit family.</text>
</comment>
<comment type="similarity">
    <text evidence="16">In the central section; belongs to the NarJ/NarW family.</text>
</comment>
<dbReference type="eggNOG" id="COG2181">
    <property type="taxonomic scope" value="Bacteria"/>
</dbReference>
<evidence type="ECO:0000256" key="10">
    <source>
        <dbReference type="ARBA" id="ARBA00022989"/>
    </source>
</evidence>
<keyword evidence="9" id="KW-0249">Electron transport</keyword>
<dbReference type="GO" id="GO:0009055">
    <property type="term" value="F:electron transfer activity"/>
    <property type="evidence" value="ECO:0007669"/>
    <property type="project" value="TreeGrafter"/>
</dbReference>
<dbReference type="Proteomes" id="UP000013015">
    <property type="component" value="Unassembled WGS sequence"/>
</dbReference>
<organism evidence="23 24">
    <name type="scientific">Schaalia cardiffensis F0333</name>
    <dbReference type="NCBI Taxonomy" id="888050"/>
    <lineage>
        <taxon>Bacteria</taxon>
        <taxon>Bacillati</taxon>
        <taxon>Actinomycetota</taxon>
        <taxon>Actinomycetes</taxon>
        <taxon>Actinomycetales</taxon>
        <taxon>Actinomycetaceae</taxon>
        <taxon>Schaalia</taxon>
    </lineage>
</organism>
<evidence type="ECO:0000256" key="15">
    <source>
        <dbReference type="ARBA" id="ARBA00056200"/>
    </source>
</evidence>
<feature type="domain" description="NarG-like" evidence="22">
    <location>
        <begin position="25"/>
        <end position="248"/>
    </location>
</feature>
<dbReference type="Gene3D" id="1.20.950.20">
    <property type="entry name" value="Transmembrane di-heme cytochromes, Chain C"/>
    <property type="match status" value="1"/>
</dbReference>
<feature type="binding site" description="axial binding residue" evidence="20">
    <location>
        <position position="75"/>
    </location>
    <ligand>
        <name>heme b</name>
        <dbReference type="ChEBI" id="CHEBI:60344"/>
        <label>1</label>
    </ligand>
    <ligandPart>
        <name>Fe</name>
        <dbReference type="ChEBI" id="CHEBI:18248"/>
    </ligandPart>
</feature>
<dbReference type="STRING" id="888050.HMPREF9004_1060"/>
<evidence type="ECO:0000256" key="18">
    <source>
        <dbReference type="ARBA" id="ARBA00061480"/>
    </source>
</evidence>
<dbReference type="InterPro" id="IPR023234">
    <property type="entry name" value="NarG-like_domain"/>
</dbReference>
<evidence type="ECO:0000256" key="9">
    <source>
        <dbReference type="ARBA" id="ARBA00022982"/>
    </source>
</evidence>
<evidence type="ECO:0000313" key="23">
    <source>
        <dbReference type="EMBL" id="ENO18199.1"/>
    </source>
</evidence>
<evidence type="ECO:0000256" key="5">
    <source>
        <dbReference type="ARBA" id="ARBA00022475"/>
    </source>
</evidence>
<evidence type="ECO:0000256" key="16">
    <source>
        <dbReference type="ARBA" id="ARBA00061095"/>
    </source>
</evidence>
<protein>
    <recommendedName>
        <fullName evidence="19">Nitrate reductase-like protein NarX</fullName>
    </recommendedName>
</protein>
<keyword evidence="14 21" id="KW-0472">Membrane</keyword>
<dbReference type="EMBL" id="AQHZ01000016">
    <property type="protein sequence ID" value="ENO18199.1"/>
    <property type="molecule type" value="Genomic_DNA"/>
</dbReference>
<comment type="cofactor">
    <cofactor evidence="2">
        <name>heme b</name>
        <dbReference type="ChEBI" id="CHEBI:60344"/>
    </cofactor>
</comment>
<evidence type="ECO:0000313" key="24">
    <source>
        <dbReference type="Proteomes" id="UP000013015"/>
    </source>
</evidence>
<keyword evidence="6 20" id="KW-0349">Heme</keyword>
<dbReference type="PATRIC" id="fig|888050.3.peg.1006"/>
<dbReference type="GO" id="GO:0005886">
    <property type="term" value="C:plasma membrane"/>
    <property type="evidence" value="ECO:0007669"/>
    <property type="project" value="UniProtKB-SubCell"/>
</dbReference>
<evidence type="ECO:0000256" key="21">
    <source>
        <dbReference type="SAM" id="Phobius"/>
    </source>
</evidence>
<dbReference type="GO" id="GO:0042128">
    <property type="term" value="P:nitrate assimilation"/>
    <property type="evidence" value="ECO:0007669"/>
    <property type="project" value="UniProtKB-KW"/>
</dbReference>
<evidence type="ECO:0000256" key="1">
    <source>
        <dbReference type="ARBA" id="ARBA00001942"/>
    </source>
</evidence>
<evidence type="ECO:0000256" key="6">
    <source>
        <dbReference type="ARBA" id="ARBA00022617"/>
    </source>
</evidence>
<reference evidence="23 24" key="1">
    <citation type="submission" date="2013-03" db="EMBL/GenBank/DDBJ databases">
        <title>Reference genome for the Human Microbiome Project.</title>
        <authorList>
            <person name="Aqrawi P."/>
            <person name="Ayvaz T."/>
            <person name="Bess C."/>
            <person name="Blankenburg K."/>
            <person name="Coyle M."/>
            <person name="Deng J."/>
            <person name="Forbes L."/>
            <person name="Fowler G."/>
            <person name="Francisco L."/>
            <person name="Fu Q."/>
            <person name="Gibbs R."/>
            <person name="Gross S."/>
            <person name="Gubbala S."/>
            <person name="Hale W."/>
            <person name="Hemphill L."/>
            <person name="Highlander S."/>
            <person name="Hirani K."/>
            <person name="Jackson L."/>
            <person name="Jakkamsetti A."/>
            <person name="Javaid M."/>
            <person name="Jayaseelan J.C."/>
            <person name="Jiang H."/>
            <person name="Joshi V."/>
            <person name="Korchina V."/>
            <person name="Kovar C."/>
            <person name="Lara F."/>
            <person name="Lee S."/>
            <person name="Liu Y."/>
            <person name="Mata R."/>
            <person name="Mathew T."/>
            <person name="Munidasa M."/>
            <person name="Muzny D."/>
            <person name="Nazareth L."/>
            <person name="Ngo R."/>
            <person name="Nguyen L."/>
            <person name="Nguyen N."/>
            <person name="Okwuonu G."/>
            <person name="Ongeri F."/>
            <person name="Palculict T."/>
            <person name="Patil S."/>
            <person name="Petrosino J."/>
            <person name="Pham C."/>
            <person name="Pham P."/>
            <person name="Pu L.-L."/>
            <person name="Qin X."/>
            <person name="Qu J."/>
            <person name="Reid J."/>
            <person name="Ross M."/>
            <person name="Ruth R."/>
            <person name="Saada N."/>
            <person name="San Lucas F."/>
            <person name="Santibanez J."/>
            <person name="Shang Y."/>
            <person name="Simmons D."/>
            <person name="Song X.-Z."/>
            <person name="Tang L.-Y."/>
            <person name="Thornton R."/>
            <person name="Warren J."/>
            <person name="Weissenberger G."/>
            <person name="Wilczek-Boney K."/>
            <person name="Worley K."/>
            <person name="Youmans B."/>
            <person name="Zhang J."/>
            <person name="Zhang L."/>
            <person name="Zhao Z."/>
            <person name="Zhou C."/>
            <person name="Zhu D."/>
            <person name="Zhu Y."/>
        </authorList>
    </citation>
    <scope>NUCLEOTIDE SEQUENCE [LARGE SCALE GENOMIC DNA]</scope>
    <source>
        <strain evidence="23 24">F0333</strain>
    </source>
</reference>
<sequence>MDFMSRVLVLENGAEAGRSVGVFATLAWVVLPYLAIVLLIVGLIWRYKTDQYGWTSRSSNWNESAILRWSSPMFHFGILFVGLGHVGGLLVPKAVTEALGVSEEMYHMGATVGGGIAGLVTVIGLLGLLYRRIFVKSVRLATTRMDIVTYVLLCLPIALGTIATVMHQVLPSFSGHGYDYRETISVWFRSILMMSPKPEYMLDVPLTFQMHIIAGMLLFCVWPFTRLVHVASAPLGYVTRPSVVYRSRDAKQPVGRKRGW</sequence>
<feature type="binding site" description="axial binding residue" evidence="20">
    <location>
        <position position="229"/>
    </location>
    <ligand>
        <name>heme b</name>
        <dbReference type="ChEBI" id="CHEBI:60344"/>
        <label>1</label>
    </ligand>
    <ligandPart>
        <name>Fe</name>
        <dbReference type="ChEBI" id="CHEBI:18248"/>
    </ligandPart>
</feature>
<accession>N6WDD3</accession>
<evidence type="ECO:0000256" key="12">
    <source>
        <dbReference type="ARBA" id="ARBA00023004"/>
    </source>
</evidence>
<dbReference type="InterPro" id="IPR036197">
    <property type="entry name" value="NarG-like_sf"/>
</dbReference>
<dbReference type="HOGENOM" id="CLU_092378_0_0_11"/>
<keyword evidence="12 20" id="KW-0408">Iron</keyword>
<keyword evidence="4" id="KW-0813">Transport</keyword>
<dbReference type="GO" id="GO:0019645">
    <property type="term" value="P:anaerobic electron transport chain"/>
    <property type="evidence" value="ECO:0007669"/>
    <property type="project" value="TreeGrafter"/>
</dbReference>
<feature type="transmembrane region" description="Helical" evidence="21">
    <location>
        <begin position="206"/>
        <end position="225"/>
    </location>
</feature>
<dbReference type="GO" id="GO:0046872">
    <property type="term" value="F:metal ion binding"/>
    <property type="evidence" value="ECO:0007669"/>
    <property type="project" value="UniProtKB-KW"/>
</dbReference>
<dbReference type="FunFam" id="1.20.950.20:FF:000001">
    <property type="entry name" value="Respiratory nitrate reductase subunit gamma"/>
    <property type="match status" value="1"/>
</dbReference>
<dbReference type="InterPro" id="IPR051936">
    <property type="entry name" value="Heme-iron_electron_transfer"/>
</dbReference>
<evidence type="ECO:0000256" key="14">
    <source>
        <dbReference type="ARBA" id="ARBA00023136"/>
    </source>
</evidence>
<dbReference type="AlphaFoldDB" id="N6WDD3"/>
<feature type="binding site" description="axial binding residue" evidence="20">
    <location>
        <position position="211"/>
    </location>
    <ligand>
        <name>heme b</name>
        <dbReference type="ChEBI" id="CHEBI:60344"/>
        <label>1</label>
    </ligand>
    <ligandPart>
        <name>Fe</name>
        <dbReference type="ChEBI" id="CHEBI:18248"/>
    </ligandPart>
</feature>
<evidence type="ECO:0000256" key="19">
    <source>
        <dbReference type="ARBA" id="ARBA00071287"/>
    </source>
</evidence>
<dbReference type="Pfam" id="PF02665">
    <property type="entry name" value="Nitrate_red_gam"/>
    <property type="match status" value="1"/>
</dbReference>
<feature type="binding site" description="axial binding residue" evidence="20">
    <location>
        <position position="85"/>
    </location>
    <ligand>
        <name>heme b</name>
        <dbReference type="ChEBI" id="CHEBI:60344"/>
        <label>1</label>
    </ligand>
    <ligandPart>
        <name>Fe</name>
        <dbReference type="ChEBI" id="CHEBI:18248"/>
    </ligandPart>
</feature>
<dbReference type="GO" id="GO:0008940">
    <property type="term" value="F:nitrate reductase activity"/>
    <property type="evidence" value="ECO:0007669"/>
    <property type="project" value="InterPro"/>
</dbReference>
<gene>
    <name evidence="23" type="primary">narI</name>
    <name evidence="23" type="ORF">HMPREF9004_1060</name>
</gene>
<dbReference type="NCBIfam" id="TIGR00351">
    <property type="entry name" value="narI"/>
    <property type="match status" value="1"/>
</dbReference>
<keyword evidence="24" id="KW-1185">Reference proteome</keyword>
<evidence type="ECO:0000256" key="4">
    <source>
        <dbReference type="ARBA" id="ARBA00022448"/>
    </source>
</evidence>
<comment type="function">
    <text evidence="15">Does not seem to have nitrate reductase activity.</text>
</comment>
<evidence type="ECO:0000256" key="7">
    <source>
        <dbReference type="ARBA" id="ARBA00022692"/>
    </source>
</evidence>